<dbReference type="AlphaFoldDB" id="A0A927N118"/>
<evidence type="ECO:0000313" key="4">
    <source>
        <dbReference type="Proteomes" id="UP000638648"/>
    </source>
</evidence>
<comment type="caution">
    <text evidence="3">The sequence shown here is derived from an EMBL/GenBank/DDBJ whole genome shotgun (WGS) entry which is preliminary data.</text>
</comment>
<reference evidence="3" key="1">
    <citation type="submission" date="2020-10" db="EMBL/GenBank/DDBJ databases">
        <title>Sequencing the genomes of 1000 actinobacteria strains.</title>
        <authorList>
            <person name="Klenk H.-P."/>
        </authorList>
    </citation>
    <scope>NUCLEOTIDE SEQUENCE</scope>
    <source>
        <strain evidence="3">DSM 45354</strain>
    </source>
</reference>
<feature type="transmembrane region" description="Helical" evidence="1">
    <location>
        <begin position="12"/>
        <end position="40"/>
    </location>
</feature>
<sequence length="179" mass="17979">MSSDRPDQHAWVIVAMTTAGGGLAGACQGWLAIAACLYLVGGAVVTWVDLDVHRVPDRVLAAWVPVLFGSLVLAAVTTGDRMILGGAAMGAVALGGLFLVLALVGSMGLGDVTLAAVTGLPLGAMGRSFLTTAVFACFAAAAVAGVWLLIRGISRRAHLAFGPAIVVGGAAAVIRFGLR</sequence>
<protein>
    <submittedName>
        <fullName evidence="3">Leader peptidase (Prepilin peptidase)/N-methyltransferase</fullName>
        <ecNumber evidence="3">2.1.1.-</ecNumber>
        <ecNumber evidence="3">3.4.23.43</ecNumber>
    </submittedName>
</protein>
<dbReference type="EMBL" id="JADBEM010000001">
    <property type="protein sequence ID" value="MBE1609817.1"/>
    <property type="molecule type" value="Genomic_DNA"/>
</dbReference>
<dbReference type="Pfam" id="PF01478">
    <property type="entry name" value="Peptidase_A24"/>
    <property type="match status" value="1"/>
</dbReference>
<name>A0A927N118_9ACTN</name>
<dbReference type="Gene3D" id="1.20.120.1220">
    <property type="match status" value="1"/>
</dbReference>
<feature type="transmembrane region" description="Helical" evidence="1">
    <location>
        <begin position="83"/>
        <end position="109"/>
    </location>
</feature>
<keyword evidence="3" id="KW-0378">Hydrolase</keyword>
<keyword evidence="4" id="KW-1185">Reference proteome</keyword>
<dbReference type="InterPro" id="IPR000045">
    <property type="entry name" value="Prepilin_IV_endopep_pep"/>
</dbReference>
<dbReference type="RefSeq" id="WP_192753328.1">
    <property type="nucleotide sequence ID" value="NZ_BAABJL010000106.1"/>
</dbReference>
<keyword evidence="1" id="KW-0812">Transmembrane</keyword>
<keyword evidence="1" id="KW-0472">Membrane</keyword>
<feature type="transmembrane region" description="Helical" evidence="1">
    <location>
        <begin position="157"/>
        <end position="178"/>
    </location>
</feature>
<keyword evidence="1" id="KW-1133">Transmembrane helix</keyword>
<evidence type="ECO:0000256" key="1">
    <source>
        <dbReference type="SAM" id="Phobius"/>
    </source>
</evidence>
<accession>A0A927N118</accession>
<evidence type="ECO:0000313" key="3">
    <source>
        <dbReference type="EMBL" id="MBE1609817.1"/>
    </source>
</evidence>
<dbReference type="GO" id="GO:0008168">
    <property type="term" value="F:methyltransferase activity"/>
    <property type="evidence" value="ECO:0007669"/>
    <property type="project" value="UniProtKB-KW"/>
</dbReference>
<feature type="domain" description="Prepilin type IV endopeptidase peptidase" evidence="2">
    <location>
        <begin position="37"/>
        <end position="143"/>
    </location>
</feature>
<keyword evidence="3" id="KW-0808">Transferase</keyword>
<feature type="transmembrane region" description="Helical" evidence="1">
    <location>
        <begin position="129"/>
        <end position="150"/>
    </location>
</feature>
<dbReference type="PROSITE" id="PS51257">
    <property type="entry name" value="PROKAR_LIPOPROTEIN"/>
    <property type="match status" value="1"/>
</dbReference>
<proteinExistence type="predicted"/>
<gene>
    <name evidence="3" type="ORF">HEB94_006665</name>
</gene>
<dbReference type="EC" id="2.1.1.-" evidence="3"/>
<keyword evidence="3" id="KW-0489">Methyltransferase</keyword>
<dbReference type="GO" id="GO:0016020">
    <property type="term" value="C:membrane"/>
    <property type="evidence" value="ECO:0007669"/>
    <property type="project" value="InterPro"/>
</dbReference>
<feature type="transmembrane region" description="Helical" evidence="1">
    <location>
        <begin position="60"/>
        <end position="76"/>
    </location>
</feature>
<evidence type="ECO:0000259" key="2">
    <source>
        <dbReference type="Pfam" id="PF01478"/>
    </source>
</evidence>
<dbReference type="EC" id="3.4.23.43" evidence="3"/>
<organism evidence="3 4">
    <name type="scientific">Actinopolymorpha pittospori</name>
    <dbReference type="NCBI Taxonomy" id="648752"/>
    <lineage>
        <taxon>Bacteria</taxon>
        <taxon>Bacillati</taxon>
        <taxon>Actinomycetota</taxon>
        <taxon>Actinomycetes</taxon>
        <taxon>Propionibacteriales</taxon>
        <taxon>Actinopolymorphaceae</taxon>
        <taxon>Actinopolymorpha</taxon>
    </lineage>
</organism>
<dbReference type="GO" id="GO:0004190">
    <property type="term" value="F:aspartic-type endopeptidase activity"/>
    <property type="evidence" value="ECO:0007669"/>
    <property type="project" value="UniProtKB-EC"/>
</dbReference>
<dbReference type="GO" id="GO:0032259">
    <property type="term" value="P:methylation"/>
    <property type="evidence" value="ECO:0007669"/>
    <property type="project" value="UniProtKB-KW"/>
</dbReference>
<dbReference type="Proteomes" id="UP000638648">
    <property type="component" value="Unassembled WGS sequence"/>
</dbReference>